<dbReference type="Proteomes" id="UP000248326">
    <property type="component" value="Unassembled WGS sequence"/>
</dbReference>
<dbReference type="Pfam" id="PF08808">
    <property type="entry name" value="RES"/>
    <property type="match status" value="1"/>
</dbReference>
<name>A0A318S4X6_9DEIO</name>
<comment type="caution">
    <text evidence="2">The sequence shown here is derived from an EMBL/GenBank/DDBJ whole genome shotgun (WGS) entry which is preliminary data.</text>
</comment>
<dbReference type="EMBL" id="QJSX01000013">
    <property type="protein sequence ID" value="PYE52040.1"/>
    <property type="molecule type" value="Genomic_DNA"/>
</dbReference>
<evidence type="ECO:0000313" key="2">
    <source>
        <dbReference type="EMBL" id="PYE52040.1"/>
    </source>
</evidence>
<dbReference type="InterPro" id="IPR014914">
    <property type="entry name" value="RES_dom"/>
</dbReference>
<evidence type="ECO:0000313" key="3">
    <source>
        <dbReference type="Proteomes" id="UP000248326"/>
    </source>
</evidence>
<sequence>MYRLAHERALERNPHPFVPSGAPARWNSDGVRVAYTSEHPALAALELLGYWRQYPQLSGYRLFSANIDDDDIETADETVDPTDTTVTRAYGDAWAASKRSFALRVPSVVMPVSFNVLVNAIHPKLASFTYQDHGSFSFDSRVDELLQRAKTKQAP</sequence>
<keyword evidence="3" id="KW-1185">Reference proteome</keyword>
<protein>
    <submittedName>
        <fullName evidence="2">RES domain-containing protein</fullName>
    </submittedName>
</protein>
<proteinExistence type="predicted"/>
<reference evidence="2 3" key="1">
    <citation type="submission" date="2018-06" db="EMBL/GenBank/DDBJ databases">
        <title>Genomic Encyclopedia of Type Strains, Phase IV (KMG-IV): sequencing the most valuable type-strain genomes for metagenomic binning, comparative biology and taxonomic classification.</title>
        <authorList>
            <person name="Goeker M."/>
        </authorList>
    </citation>
    <scope>NUCLEOTIDE SEQUENCE [LARGE SCALE GENOMIC DNA]</scope>
    <source>
        <strain evidence="2 3">DSM 18048</strain>
    </source>
</reference>
<feature type="domain" description="RES" evidence="1">
    <location>
        <begin position="9"/>
        <end position="132"/>
    </location>
</feature>
<dbReference type="AlphaFoldDB" id="A0A318S4X6"/>
<organism evidence="2 3">
    <name type="scientific">Deinococcus yavapaiensis KR-236</name>
    <dbReference type="NCBI Taxonomy" id="694435"/>
    <lineage>
        <taxon>Bacteria</taxon>
        <taxon>Thermotogati</taxon>
        <taxon>Deinococcota</taxon>
        <taxon>Deinococci</taxon>
        <taxon>Deinococcales</taxon>
        <taxon>Deinococcaceae</taxon>
        <taxon>Deinococcus</taxon>
    </lineage>
</organism>
<accession>A0A318S4X6</accession>
<evidence type="ECO:0000259" key="1">
    <source>
        <dbReference type="SMART" id="SM00953"/>
    </source>
</evidence>
<gene>
    <name evidence="2" type="ORF">DES52_11386</name>
</gene>
<dbReference type="RefSeq" id="WP_110887838.1">
    <property type="nucleotide sequence ID" value="NZ_QJSX01000013.1"/>
</dbReference>
<dbReference type="SMART" id="SM00953">
    <property type="entry name" value="RES"/>
    <property type="match status" value="1"/>
</dbReference>